<dbReference type="InterPro" id="IPR053140">
    <property type="entry name" value="GDSL_Rv0518-like"/>
</dbReference>
<keyword evidence="3" id="KW-1185">Reference proteome</keyword>
<comment type="caution">
    <text evidence="2">The sequence shown here is derived from an EMBL/GenBank/DDBJ whole genome shotgun (WGS) entry which is preliminary data.</text>
</comment>
<dbReference type="Pfam" id="PF13472">
    <property type="entry name" value="Lipase_GDSL_2"/>
    <property type="match status" value="1"/>
</dbReference>
<protein>
    <recommendedName>
        <fullName evidence="1">SGNH hydrolase-type esterase domain-containing protein</fullName>
    </recommendedName>
</protein>
<dbReference type="PANTHER" id="PTHR43784:SF2">
    <property type="entry name" value="GDSL-LIKE LIPASE_ACYLHYDROLASE, PUTATIVE (AFU_ORTHOLOGUE AFUA_2G00820)-RELATED"/>
    <property type="match status" value="1"/>
</dbReference>
<dbReference type="InterPro" id="IPR013830">
    <property type="entry name" value="SGNH_hydro"/>
</dbReference>
<evidence type="ECO:0000313" key="3">
    <source>
        <dbReference type="Proteomes" id="UP001157017"/>
    </source>
</evidence>
<accession>A0ABQ6JK94</accession>
<evidence type="ECO:0000313" key="2">
    <source>
        <dbReference type="EMBL" id="GMA87804.1"/>
    </source>
</evidence>
<dbReference type="EMBL" id="BSUZ01000001">
    <property type="protein sequence ID" value="GMA87804.1"/>
    <property type="molecule type" value="Genomic_DNA"/>
</dbReference>
<name>A0ABQ6JK94_9ACTN</name>
<feature type="domain" description="SGNH hydrolase-type esterase" evidence="1">
    <location>
        <begin position="20"/>
        <end position="213"/>
    </location>
</feature>
<sequence>MFLGAVEVLAPSRVLGTVVALGDSLTDGTGSTSGADARWPDRLADRLAARTGSTLAVVDAGLSGNALLAPRPSRPEQGAATAARFDRDVLGLSGARTVVLLIGTNDLGRGATAGHLAQAVRDLVTRSHAAGLRVVGATVPPLTGSPIGRRVLGGQQQADRQRRALNAWLLHRAPFDAVVDVDAVLRDPRDPARLRPEYDSGDHVHPSDAGYAAVADAVPLAALDPRLG</sequence>
<dbReference type="PANTHER" id="PTHR43784">
    <property type="entry name" value="GDSL-LIKE LIPASE/ACYLHYDROLASE, PUTATIVE (AFU_ORTHOLOGUE AFUA_2G00820)-RELATED"/>
    <property type="match status" value="1"/>
</dbReference>
<dbReference type="SUPFAM" id="SSF52266">
    <property type="entry name" value="SGNH hydrolase"/>
    <property type="match status" value="1"/>
</dbReference>
<dbReference type="InterPro" id="IPR036514">
    <property type="entry name" value="SGNH_hydro_sf"/>
</dbReference>
<proteinExistence type="predicted"/>
<reference evidence="3" key="1">
    <citation type="journal article" date="2019" name="Int. J. Syst. Evol. Microbiol.">
        <title>The Global Catalogue of Microorganisms (GCM) 10K type strain sequencing project: providing services to taxonomists for standard genome sequencing and annotation.</title>
        <authorList>
            <consortium name="The Broad Institute Genomics Platform"/>
            <consortium name="The Broad Institute Genome Sequencing Center for Infectious Disease"/>
            <person name="Wu L."/>
            <person name="Ma J."/>
        </authorList>
    </citation>
    <scope>NUCLEOTIDE SEQUENCE [LARGE SCALE GENOMIC DNA]</scope>
    <source>
        <strain evidence="3">NBRC 108730</strain>
    </source>
</reference>
<organism evidence="2 3">
    <name type="scientific">Angustibacter aerolatus</name>
    <dbReference type="NCBI Taxonomy" id="1162965"/>
    <lineage>
        <taxon>Bacteria</taxon>
        <taxon>Bacillati</taxon>
        <taxon>Actinomycetota</taxon>
        <taxon>Actinomycetes</taxon>
        <taxon>Kineosporiales</taxon>
        <taxon>Kineosporiaceae</taxon>
    </lineage>
</organism>
<dbReference type="Proteomes" id="UP001157017">
    <property type="component" value="Unassembled WGS sequence"/>
</dbReference>
<dbReference type="Gene3D" id="3.40.50.1110">
    <property type="entry name" value="SGNH hydrolase"/>
    <property type="match status" value="1"/>
</dbReference>
<gene>
    <name evidence="2" type="ORF">GCM10025868_30540</name>
</gene>
<evidence type="ECO:0000259" key="1">
    <source>
        <dbReference type="Pfam" id="PF13472"/>
    </source>
</evidence>